<proteinExistence type="predicted"/>
<feature type="transmembrane region" description="Helical" evidence="2">
    <location>
        <begin position="74"/>
        <end position="96"/>
    </location>
</feature>
<gene>
    <name evidence="3" type="ORF">GLOTRDRAFT_136980</name>
</gene>
<evidence type="ECO:0000313" key="4">
    <source>
        <dbReference type="Proteomes" id="UP000030669"/>
    </source>
</evidence>
<dbReference type="OrthoDB" id="414863at2759"/>
<protein>
    <submittedName>
        <fullName evidence="3">Uncharacterized protein</fullName>
    </submittedName>
</protein>
<sequence length="498" mass="55415">MSNDATVPLLPLSRRSLDVERDDYDSDDDTLVSSRASSGGTASPKFSRLSAPLLLIPISRRWRRPRPLRARSRLLLIFALALASTFLLVPLFIHLITAPAFPAKIPSPYDDIAIVSLASSLSRLRKTLPYTLRTLHAQSVRPKEIRIYLPEGEERDVIQLQESGGLSPEFETGNVRMFFVPDQGPGTKFLPLLTEHLTLASNPDPHSAHYLSRPLIILDDDHLYTPSLISTLLTTHFATTPDSPFKPRIPTANTSTPIAHDPDAYPAPNMTSAAFGLRGQRIRPNLHWANPYYANGRYTVHGWQIDAPYRTGYLTANAGYLILPSYFVPHHLLPASSPHPPAEPYTAHAAVLNYTGAPSPARLVDDIWINAHLSLTAHPRIILPLPASPPSLALDQVFGSQLLTRKMRSEGVSRQDANDAMIAYFRDAWAQEGGVWFREEEALVDEEGVVEQGGVQERGESSDPLWSSWWRRKVMNRVWAVGLVWRSFVVGFDTTKAP</sequence>
<dbReference type="KEGG" id="gtr:GLOTRDRAFT_136980"/>
<keyword evidence="4" id="KW-1185">Reference proteome</keyword>
<keyword evidence="2" id="KW-1133">Transmembrane helix</keyword>
<dbReference type="GeneID" id="19303671"/>
<reference evidence="3 4" key="1">
    <citation type="journal article" date="2012" name="Science">
        <title>The Paleozoic origin of enzymatic lignin decomposition reconstructed from 31 fungal genomes.</title>
        <authorList>
            <person name="Floudas D."/>
            <person name="Binder M."/>
            <person name="Riley R."/>
            <person name="Barry K."/>
            <person name="Blanchette R.A."/>
            <person name="Henrissat B."/>
            <person name="Martinez A.T."/>
            <person name="Otillar R."/>
            <person name="Spatafora J.W."/>
            <person name="Yadav J.S."/>
            <person name="Aerts A."/>
            <person name="Benoit I."/>
            <person name="Boyd A."/>
            <person name="Carlson A."/>
            <person name="Copeland A."/>
            <person name="Coutinho P.M."/>
            <person name="de Vries R.P."/>
            <person name="Ferreira P."/>
            <person name="Findley K."/>
            <person name="Foster B."/>
            <person name="Gaskell J."/>
            <person name="Glotzer D."/>
            <person name="Gorecki P."/>
            <person name="Heitman J."/>
            <person name="Hesse C."/>
            <person name="Hori C."/>
            <person name="Igarashi K."/>
            <person name="Jurgens J.A."/>
            <person name="Kallen N."/>
            <person name="Kersten P."/>
            <person name="Kohler A."/>
            <person name="Kuees U."/>
            <person name="Kumar T.K.A."/>
            <person name="Kuo A."/>
            <person name="LaButti K."/>
            <person name="Larrondo L.F."/>
            <person name="Lindquist E."/>
            <person name="Ling A."/>
            <person name="Lombard V."/>
            <person name="Lucas S."/>
            <person name="Lundell T."/>
            <person name="Martin R."/>
            <person name="McLaughlin D.J."/>
            <person name="Morgenstern I."/>
            <person name="Morin E."/>
            <person name="Murat C."/>
            <person name="Nagy L.G."/>
            <person name="Nolan M."/>
            <person name="Ohm R.A."/>
            <person name="Patyshakuliyeva A."/>
            <person name="Rokas A."/>
            <person name="Ruiz-Duenas F.J."/>
            <person name="Sabat G."/>
            <person name="Salamov A."/>
            <person name="Samejima M."/>
            <person name="Schmutz J."/>
            <person name="Slot J.C."/>
            <person name="St John F."/>
            <person name="Stenlid J."/>
            <person name="Sun H."/>
            <person name="Sun S."/>
            <person name="Syed K."/>
            <person name="Tsang A."/>
            <person name="Wiebenga A."/>
            <person name="Young D."/>
            <person name="Pisabarro A."/>
            <person name="Eastwood D.C."/>
            <person name="Martin F."/>
            <person name="Cullen D."/>
            <person name="Grigoriev I.V."/>
            <person name="Hibbett D.S."/>
        </authorList>
    </citation>
    <scope>NUCLEOTIDE SEQUENCE [LARGE SCALE GENOMIC DNA]</scope>
    <source>
        <strain evidence="3 4">ATCC 11539</strain>
    </source>
</reference>
<evidence type="ECO:0000256" key="1">
    <source>
        <dbReference type="SAM" id="MobiDB-lite"/>
    </source>
</evidence>
<dbReference type="HOGENOM" id="CLU_547514_0_0_1"/>
<accession>S7QEI4</accession>
<dbReference type="eggNOG" id="ENOG502RCWU">
    <property type="taxonomic scope" value="Eukaryota"/>
</dbReference>
<dbReference type="EMBL" id="KB469298">
    <property type="protein sequence ID" value="EPQ58231.1"/>
    <property type="molecule type" value="Genomic_DNA"/>
</dbReference>
<feature type="region of interest" description="Disordered" evidence="1">
    <location>
        <begin position="20"/>
        <end position="44"/>
    </location>
</feature>
<dbReference type="Proteomes" id="UP000030669">
    <property type="component" value="Unassembled WGS sequence"/>
</dbReference>
<feature type="compositionally biased region" description="Acidic residues" evidence="1">
    <location>
        <begin position="20"/>
        <end position="30"/>
    </location>
</feature>
<evidence type="ECO:0000256" key="2">
    <source>
        <dbReference type="SAM" id="Phobius"/>
    </source>
</evidence>
<keyword evidence="2" id="KW-0812">Transmembrane</keyword>
<keyword evidence="2" id="KW-0472">Membrane</keyword>
<name>S7QEI4_GLOTA</name>
<dbReference type="RefSeq" id="XP_007863472.1">
    <property type="nucleotide sequence ID" value="XM_007865281.1"/>
</dbReference>
<organism evidence="3 4">
    <name type="scientific">Gloeophyllum trabeum (strain ATCC 11539 / FP-39264 / Madison 617)</name>
    <name type="common">Brown rot fungus</name>
    <dbReference type="NCBI Taxonomy" id="670483"/>
    <lineage>
        <taxon>Eukaryota</taxon>
        <taxon>Fungi</taxon>
        <taxon>Dikarya</taxon>
        <taxon>Basidiomycota</taxon>
        <taxon>Agaricomycotina</taxon>
        <taxon>Agaricomycetes</taxon>
        <taxon>Gloeophyllales</taxon>
        <taxon>Gloeophyllaceae</taxon>
        <taxon>Gloeophyllum</taxon>
    </lineage>
</organism>
<evidence type="ECO:0000313" key="3">
    <source>
        <dbReference type="EMBL" id="EPQ58231.1"/>
    </source>
</evidence>
<dbReference type="AlphaFoldDB" id="S7QEI4"/>